<protein>
    <submittedName>
        <fullName evidence="1">Uncharacterized protein</fullName>
    </submittedName>
</protein>
<keyword evidence="2" id="KW-1185">Reference proteome</keyword>
<name>A0A0N0BF50_9HYME</name>
<accession>A0A0N0BF50</accession>
<gene>
    <name evidence="1" type="ORF">WN51_02093</name>
</gene>
<evidence type="ECO:0000313" key="1">
    <source>
        <dbReference type="EMBL" id="KOX72564.1"/>
    </source>
</evidence>
<proteinExistence type="predicted"/>
<organism evidence="1 2">
    <name type="scientific">Melipona quadrifasciata</name>
    <dbReference type="NCBI Taxonomy" id="166423"/>
    <lineage>
        <taxon>Eukaryota</taxon>
        <taxon>Metazoa</taxon>
        <taxon>Ecdysozoa</taxon>
        <taxon>Arthropoda</taxon>
        <taxon>Hexapoda</taxon>
        <taxon>Insecta</taxon>
        <taxon>Pterygota</taxon>
        <taxon>Neoptera</taxon>
        <taxon>Endopterygota</taxon>
        <taxon>Hymenoptera</taxon>
        <taxon>Apocrita</taxon>
        <taxon>Aculeata</taxon>
        <taxon>Apoidea</taxon>
        <taxon>Anthophila</taxon>
        <taxon>Apidae</taxon>
        <taxon>Melipona</taxon>
    </lineage>
</organism>
<sequence>MQCPITRLLQRTGEFRVSSSFSEILALSPEFRLGRMHARFGRNARAAERKLCSSEEDAFGRLEECDSPP</sequence>
<dbReference type="Proteomes" id="UP000053105">
    <property type="component" value="Unassembled WGS sequence"/>
</dbReference>
<dbReference type="EMBL" id="KQ435817">
    <property type="protein sequence ID" value="KOX72564.1"/>
    <property type="molecule type" value="Genomic_DNA"/>
</dbReference>
<reference evidence="1 2" key="1">
    <citation type="submission" date="2015-07" db="EMBL/GenBank/DDBJ databases">
        <title>The genome of Melipona quadrifasciata.</title>
        <authorList>
            <person name="Pan H."/>
            <person name="Kapheim K."/>
        </authorList>
    </citation>
    <scope>NUCLEOTIDE SEQUENCE [LARGE SCALE GENOMIC DNA]</scope>
    <source>
        <strain evidence="1">0111107301</strain>
        <tissue evidence="1">Whole body</tissue>
    </source>
</reference>
<dbReference type="AlphaFoldDB" id="A0A0N0BF50"/>
<evidence type="ECO:0000313" key="2">
    <source>
        <dbReference type="Proteomes" id="UP000053105"/>
    </source>
</evidence>